<name>A0A1F5I027_9BACT</name>
<evidence type="ECO:0000313" key="1">
    <source>
        <dbReference type="EMBL" id="OGE09599.1"/>
    </source>
</evidence>
<reference evidence="1 2" key="1">
    <citation type="journal article" date="2016" name="Nat. Commun.">
        <title>Thousands of microbial genomes shed light on interconnected biogeochemical processes in an aquifer system.</title>
        <authorList>
            <person name="Anantharaman K."/>
            <person name="Brown C.T."/>
            <person name="Hug L.A."/>
            <person name="Sharon I."/>
            <person name="Castelle C.J."/>
            <person name="Probst A.J."/>
            <person name="Thomas B.C."/>
            <person name="Singh A."/>
            <person name="Wilkins M.J."/>
            <person name="Karaoz U."/>
            <person name="Brodie E.L."/>
            <person name="Williams K.H."/>
            <person name="Hubbard S.S."/>
            <person name="Banfield J.F."/>
        </authorList>
    </citation>
    <scope>NUCLEOTIDE SEQUENCE [LARGE SCALE GENOMIC DNA]</scope>
</reference>
<sequence length="264" mass="30376">MNQTPERINIKDLVIDTPDQTRHGLGFFNVQEAIGDKRWADMLSSLRIDLGSEAYYDYLTLLANMAFLCPERQLPDIDADLQESLRKSAGQIPLFSLKSIHAEKFCRIFPDYFESHLRQDPDFQEAKARLEPDINKPGSLGMLDLEAAEAHKILDPENPVALDDDVLQRWVRHYNNTDFETGVLIAADLRILWPERFGEFDLSPIRDRMEVLKDIAELSRYAQVCRNLAIISANELEFSNHQLKLVNRSSLQEPAHGLPQTRRF</sequence>
<accession>A0A1F5I027</accession>
<evidence type="ECO:0000313" key="2">
    <source>
        <dbReference type="Proteomes" id="UP000179227"/>
    </source>
</evidence>
<protein>
    <submittedName>
        <fullName evidence="1">Uncharacterized protein</fullName>
    </submittedName>
</protein>
<comment type="caution">
    <text evidence="1">The sequence shown here is derived from an EMBL/GenBank/DDBJ whole genome shotgun (WGS) entry which is preliminary data.</text>
</comment>
<proteinExistence type="predicted"/>
<dbReference type="STRING" id="1797729.A3A60_01570"/>
<dbReference type="AlphaFoldDB" id="A0A1F5I027"/>
<gene>
    <name evidence="1" type="ORF">A3A60_01570</name>
</gene>
<dbReference type="EMBL" id="MFBS01000018">
    <property type="protein sequence ID" value="OGE09599.1"/>
    <property type="molecule type" value="Genomic_DNA"/>
</dbReference>
<dbReference type="Proteomes" id="UP000179227">
    <property type="component" value="Unassembled WGS sequence"/>
</dbReference>
<organism evidence="1 2">
    <name type="scientific">Candidatus Curtissbacteria bacterium RIFCSPLOWO2_01_FULL_42_26</name>
    <dbReference type="NCBI Taxonomy" id="1797729"/>
    <lineage>
        <taxon>Bacteria</taxon>
        <taxon>Candidatus Curtissiibacteriota</taxon>
    </lineage>
</organism>